<evidence type="ECO:0000313" key="2">
    <source>
        <dbReference type="Proteomes" id="UP001164714"/>
    </source>
</evidence>
<dbReference type="EMBL" id="CP114063">
    <property type="protein sequence ID" value="WAT24759.1"/>
    <property type="molecule type" value="Genomic_DNA"/>
</dbReference>
<reference evidence="1" key="1">
    <citation type="submission" date="2022-12" db="EMBL/GenBank/DDBJ databases">
        <title>Whole genome sequence analysis of a duck derived balloon bacteium Aerococcus urinaeequi henan2020.</title>
        <authorList>
            <person name="Zhang H."/>
            <person name="Qiao H.X."/>
            <person name="Bian C.Z."/>
            <person name="Shu J.C."/>
        </authorList>
    </citation>
    <scope>NUCLEOTIDE SEQUENCE</scope>
    <source>
        <strain evidence="1">2020-HN-1</strain>
    </source>
</reference>
<evidence type="ECO:0000313" key="1">
    <source>
        <dbReference type="EMBL" id="WAT24759.1"/>
    </source>
</evidence>
<dbReference type="RefSeq" id="WP_269105136.1">
    <property type="nucleotide sequence ID" value="NZ_CP114063.1"/>
</dbReference>
<name>A0AA47J0D6_9LACT</name>
<sequence>MNILVARELLNRLEKIRDVLDEINTPNLSSIKEIIKSMHFADITSEQQILDNKGDVIYKKFVHGKHERIGNINLSYTIKAKKTGLAYGRIQEEIDKKTDEKKITFKSVHLSNYARFLSDLIAEKVIYSKELKCFLIVEGMKFTKLDEVKFILTYPIDKKLRINDFLEVLAELFEKYSPFEHGYSIKPYTFAGIDWIYDCEKLLLDVRPTDSNNLYFDYFEVKNSELNFEMASDFINMIANDDGSFNNLSLMHAYVMYRKLDLAPAEQMFFMKDFGRTGKGLFLKTFYKIFKVNPINFDLLVNSTGYGKESEWMNFYGAEVAHANETGEIDNKGMVALRKIATGEVLTGRSIGGDNFKFKNRSVLILDTNEQIQTNEITANKSRIVNIALKDRPKGETTEQRYKVFEPYWKFVAPNDEAVESASLSFLILSLENLKALDGKFNFEKVTLKNYFSADELTETQKLLLQMIHTNGFIFAGDEVLQKAIESDYGNLRFKKAKDDIKSIGVKLNEPKWIEGQNMKVNVIGDEELFKSALALLEEIPNP</sequence>
<dbReference type="AlphaFoldDB" id="A0AA47J0D6"/>
<accession>A0AA47J0D6</accession>
<proteinExistence type="predicted"/>
<organism evidence="1 2">
    <name type="scientific">Aerococcus urinaeequi</name>
    <dbReference type="NCBI Taxonomy" id="51665"/>
    <lineage>
        <taxon>Bacteria</taxon>
        <taxon>Bacillati</taxon>
        <taxon>Bacillota</taxon>
        <taxon>Bacilli</taxon>
        <taxon>Lactobacillales</taxon>
        <taxon>Aerococcaceae</taxon>
        <taxon>Aerococcus</taxon>
    </lineage>
</organism>
<dbReference type="Proteomes" id="UP001164714">
    <property type="component" value="Chromosome"/>
</dbReference>
<gene>
    <name evidence="1" type="ORF">OZ415_01225</name>
</gene>
<protein>
    <submittedName>
        <fullName evidence="1">Phage resistance protein</fullName>
    </submittedName>
</protein>